<evidence type="ECO:0000313" key="2">
    <source>
        <dbReference type="Proteomes" id="UP001320119"/>
    </source>
</evidence>
<dbReference type="KEGG" id="marq:MARGE09_P1665"/>
<accession>A0AAN1WH27</accession>
<reference evidence="1 2" key="1">
    <citation type="journal article" date="2022" name="IScience">
        <title>An ultrasensitive nanofiber-based assay for enzymatic hydrolysis and deep-sea microbial degradation of cellulose.</title>
        <authorList>
            <person name="Tsudome M."/>
            <person name="Tachioka M."/>
            <person name="Miyazaki M."/>
            <person name="Uchimura K."/>
            <person name="Tsuda M."/>
            <person name="Takaki Y."/>
            <person name="Deguchi S."/>
        </authorList>
    </citation>
    <scope>NUCLEOTIDE SEQUENCE [LARGE SCALE GENOMIC DNA]</scope>
    <source>
        <strain evidence="1 2">GE09</strain>
    </source>
</reference>
<dbReference type="EMBL" id="AP023086">
    <property type="protein sequence ID" value="BCD97464.1"/>
    <property type="molecule type" value="Genomic_DNA"/>
</dbReference>
<evidence type="ECO:0008006" key="3">
    <source>
        <dbReference type="Google" id="ProtNLM"/>
    </source>
</evidence>
<dbReference type="Pfam" id="PF11042">
    <property type="entry name" value="DUF2750"/>
    <property type="match status" value="1"/>
</dbReference>
<gene>
    <name evidence="1" type="ORF">MARGE09_P1665</name>
</gene>
<sequence length="129" mass="14527">MNTNDLDYAKTLKEEERYDFFLDVVAQEREIWILVNDQQEFLKIASDDSGDEVLPVWPHEALALDYSKASVQPLVAKSISLPDFFMKWVAGLEGDNLSVGVFPGPEDDVWVMTPAELKSDLQDAISSAF</sequence>
<dbReference type="RefSeq" id="WP_236986933.1">
    <property type="nucleotide sequence ID" value="NZ_AP023086.1"/>
</dbReference>
<name>A0AAN1WH27_9GAMM</name>
<dbReference type="AlphaFoldDB" id="A0AAN1WH27"/>
<dbReference type="InterPro" id="IPR021284">
    <property type="entry name" value="DUF2750"/>
</dbReference>
<organism evidence="1 2">
    <name type="scientific">Marinagarivorans cellulosilyticus</name>
    <dbReference type="NCBI Taxonomy" id="2721545"/>
    <lineage>
        <taxon>Bacteria</taxon>
        <taxon>Pseudomonadati</taxon>
        <taxon>Pseudomonadota</taxon>
        <taxon>Gammaproteobacteria</taxon>
        <taxon>Cellvibrionales</taxon>
        <taxon>Cellvibrionaceae</taxon>
        <taxon>Marinagarivorans</taxon>
    </lineage>
</organism>
<proteinExistence type="predicted"/>
<evidence type="ECO:0000313" key="1">
    <source>
        <dbReference type="EMBL" id="BCD97464.1"/>
    </source>
</evidence>
<dbReference type="Proteomes" id="UP001320119">
    <property type="component" value="Chromosome"/>
</dbReference>
<keyword evidence="2" id="KW-1185">Reference proteome</keyword>
<protein>
    <recommendedName>
        <fullName evidence="3">DUF2750 domain-containing protein</fullName>
    </recommendedName>
</protein>